<accession>A0A5D0HIV1</accession>
<dbReference type="Proteomes" id="UP000323930">
    <property type="component" value="Unassembled WGS sequence"/>
</dbReference>
<dbReference type="AlphaFoldDB" id="A0A5D0HIV1"/>
<evidence type="ECO:0000313" key="1">
    <source>
        <dbReference type="EMBL" id="TYA69987.1"/>
    </source>
</evidence>
<organism evidence="1 2">
    <name type="scientific">Seonamhaeicola marinus</name>
    <dbReference type="NCBI Taxonomy" id="1912246"/>
    <lineage>
        <taxon>Bacteria</taxon>
        <taxon>Pseudomonadati</taxon>
        <taxon>Bacteroidota</taxon>
        <taxon>Flavobacteriia</taxon>
        <taxon>Flavobacteriales</taxon>
        <taxon>Flavobacteriaceae</taxon>
    </lineage>
</organism>
<sequence>MKLFNLIILASITISINAQNKKTKQEIIAQIEELSNWSEVVFGNEMKYKLDMKYNPTTKRINIVNFADWGTRFNKTEISFYLSDIDKSSFSYNSSKIDKELYSTFVTISTNNKSVEWKKTEWKKGKKHLAITEEWYNDKINVAANSNLLSKYLSLRYIYLWYELTECTQKKQLK</sequence>
<comment type="caution">
    <text evidence="1">The sequence shown here is derived from an EMBL/GenBank/DDBJ whole genome shotgun (WGS) entry which is preliminary data.</text>
</comment>
<reference evidence="1 2" key="1">
    <citation type="submission" date="2019-08" db="EMBL/GenBank/DDBJ databases">
        <title>Seonamhaeicola sediminis sp. nov., isolated from marine sediment.</title>
        <authorList>
            <person name="Cao W.R."/>
        </authorList>
    </citation>
    <scope>NUCLEOTIDE SEQUENCE [LARGE SCALE GENOMIC DNA]</scope>
    <source>
        <strain evidence="1 2">B011</strain>
    </source>
</reference>
<dbReference type="EMBL" id="VSDQ01000729">
    <property type="protein sequence ID" value="TYA69987.1"/>
    <property type="molecule type" value="Genomic_DNA"/>
</dbReference>
<name>A0A5D0HIV1_9FLAO</name>
<evidence type="ECO:0000313" key="2">
    <source>
        <dbReference type="Proteomes" id="UP000323930"/>
    </source>
</evidence>
<gene>
    <name evidence="1" type="ORF">FUA24_22115</name>
</gene>
<dbReference type="RefSeq" id="WP_148545273.1">
    <property type="nucleotide sequence ID" value="NZ_VSDQ01000729.1"/>
</dbReference>
<protein>
    <submittedName>
        <fullName evidence="1">Uncharacterized protein</fullName>
    </submittedName>
</protein>
<proteinExistence type="predicted"/>
<keyword evidence="2" id="KW-1185">Reference proteome</keyword>